<gene>
    <name evidence="1" type="ORF">PACLA_8A046203</name>
</gene>
<dbReference type="PANTHER" id="PTHR16897:SF2">
    <property type="entry name" value="OS03G0226600 PROTEIN"/>
    <property type="match status" value="1"/>
</dbReference>
<feature type="non-terminal residue" evidence="1">
    <location>
        <position position="2549"/>
    </location>
</feature>
<protein>
    <submittedName>
        <fullName evidence="1">Versican core</fullName>
    </submittedName>
</protein>
<dbReference type="SUPFAM" id="SSF49265">
    <property type="entry name" value="Fibronectin type III"/>
    <property type="match status" value="3"/>
</dbReference>
<reference evidence="1" key="1">
    <citation type="submission" date="2020-04" db="EMBL/GenBank/DDBJ databases">
        <authorList>
            <person name="Alioto T."/>
            <person name="Alioto T."/>
            <person name="Gomez Garrido J."/>
        </authorList>
    </citation>
    <scope>NUCLEOTIDE SEQUENCE</scope>
    <source>
        <strain evidence="1">A484AB</strain>
    </source>
</reference>
<dbReference type="PANTHER" id="PTHR16897">
    <property type="entry name" value="OS10G0105400 PROTEIN"/>
    <property type="match status" value="1"/>
</dbReference>
<dbReference type="EMBL" id="CACRXK020005765">
    <property type="protein sequence ID" value="CAB4007326.1"/>
    <property type="molecule type" value="Genomic_DNA"/>
</dbReference>
<dbReference type="OrthoDB" id="5983081at2759"/>
<name>A0A6S7HQM1_PARCT</name>
<organism evidence="1 2">
    <name type="scientific">Paramuricea clavata</name>
    <name type="common">Red gorgonian</name>
    <name type="synonym">Violescent sea-whip</name>
    <dbReference type="NCBI Taxonomy" id="317549"/>
    <lineage>
        <taxon>Eukaryota</taxon>
        <taxon>Metazoa</taxon>
        <taxon>Cnidaria</taxon>
        <taxon>Anthozoa</taxon>
        <taxon>Octocorallia</taxon>
        <taxon>Malacalcyonacea</taxon>
        <taxon>Plexauridae</taxon>
        <taxon>Paramuricea</taxon>
    </lineage>
</organism>
<dbReference type="PROSITE" id="PS50853">
    <property type="entry name" value="FN3"/>
    <property type="match status" value="2"/>
</dbReference>
<evidence type="ECO:0000313" key="2">
    <source>
        <dbReference type="Proteomes" id="UP001152795"/>
    </source>
</evidence>
<sequence>ECNSNKPTTWTPNNSLECSDNNTMTRNDRCTNGECRGQPFTCLPCQDHHNDACRIKTGYCVINYNNVDTCFTANTEKPENPCQAGWNRNIETNTCGPNSTFPCYTAHENIYPNSCTNAISQRVVYELSEREKAQSMGLNIIRVIRKKSDDTCVNPKINIVFTKWCLPEVSTTTWTSKHNVSCDDGHRCTKSDTCKNGQCEGISFTCNNDCQSCNGSGCSLHIGYGYITGKCTCKIAGKDYNHQQLNPSNECQWCDIYDNTSKPILAWSNRPSVVCNDNNACTKQDLCQNGYCVGTEYSCQVSYPQSSCIQSSQCIGDGTCRNIMKSNGTICRSAIDECDQSERCNGVIGTCPPAVMNPIYLHEGQASLTLSSFATTIVFQSSTDKLHLQLSGFSVTCGSLTVRWSLIKAEDKCNLDRNNATLSSNSNNHILVGLNLENIATYKVVVQADNIREQLGLPVCSNPVTIDTSTPTGGWVYDGAGSIDIQYQSSTSFRASWGGFQSTYGIGKYEVAMQYQPQSSNNQIEVQGFINVNLNVSFSKTIATIPDGSELTTKVRAYTKAGLYTEIASNGVTVDTSEPLPASVSDGSDLSSDLEYADWTSSYTISWEKFTDPHTPIVNYKIGVKRKNGGFVSAGLTSVGIIYQSVVTGLPIVSEEEYCAIVEGENAAGLKAQAFSNCLLIDHDAPRHGAINDGLSDDIDYQSGNTVFHANWNGFDDGTHGSGLADYKYILTDQNDVNVTSWTSAGLQTNVSISGISLVDGNTYYMTVRAIDRVGHGKEMQSDGVYIDTTHPVYTGKIVVQGETAQKGNESVVYIQINESITASWPQFVDAHSGMKKYQWSIFKNHEQPTEWKDVPGINLATRAVFRPLSLTKNTEYRLTIRGINNADLHTPIISPIIIPIGAISGLGTVSDGHDPLTDIDYLTNTSEVHATWEGFETHDGTIRAYFFAIGSCTKGNYHVTNNQFMPVTPPTATSFGIQGLHLVNGQRYCVKIKAENFAAVESDVVSSNGFIVDVSPPDLRHAMVFDGQGEDDIDHQSDSAELSATWTGIQDHESGIQHFEVAVSRNRAGQPDVTSFIDASRNTYSTVTALSLNNEVYYIILCAINNAGLKSCLASDGVLIDPTPPTSGVVHDGILEPDIRYQATTNKLSGNWERIWDLESRVKRFEWGISGEEGLVQEFVDVGLQTHVTSKKPLQLKHGNNYTIFLRVYNRAGVLKKISSNGVIIDTTPPVPSEIIPRLSPLEWRFSEQTATYYSSSASDIYVTWKNFEELESEIWYYKWAIGTSKYGTQLQPLINIGLVTNANTSGNGLNIRPGIRYFVTVIGRNRVDLVSGNCSWPFLVDYSAPRTGNIRIKSPSGIRKDYFRSDNNIHVSWSGFEDPESGIEKYDISVVHNNREISNYSRTSIDAELEILIDTGFLSPRNDYRIVVKSINYAGLESFATSTPFIIDNTPPAYTGNANDLPKRYFLPDSNLLEVAWAAFEDHESPVEFYEIGIGRQKSGDDIFKFTKTGLRKHFSFRSLEITDNQTFYVTVNAYNMAGLETSLSLEEITFDQSPPTGYNGCVRDGLLHEDIDYLSSGNTVSATLQGIEDLESRISKIEYCVGSTPFNCFIKPFTSLGQNMSFVCTDCKIDHGMTAFATFRVTNGAGLFTIFVSDGVTVDSTPPDIQFVYDGKKADYPDVEKTYSNWTPTVTWHGARDVQSGLRNCQWMIVKKDGNTTISVYVKTLHKAEITYNIRHTERATDPLTLSTNSSYFNVIQCWNHAGITIDQYSNGWSVVEQWPIPSYIIDGPGPHDMKYDVNGENLHASWGAFQADSKDPIIKYEWAVGTFGQVDDTLEFTDVELDTKVALSLSESDIILKTGVEYYITVRGTTLSGWNSNKTSNGFVVDTTSPTAGIVKVDHHILNQHTNDVEYRISWEGFADSETGIANYAYCLGYIYDVCSTTVFNAGLAFQGTVRSFLPEVQDNSFYGIVIVTNAAGLKTIVSSNAVKIDFTPPVTGSVLDGVNIDLDYINSSVTLAATWSAFTDPETGIEKCTLTINEENPIKTESITMKVRVDVNTTGSIIHDFVMISGLQYVSTITCENFDGFRSSESSNGVIVDDSPPIPGTILDKNSQPFENQYQSSTSEIHVRWTDGYDLESGIMEYLIAVGSGSNEDDIREFFSIGLAREINIKNLTMTSGSTYYITLQIVNKAGVTSRVSSTGITVDTTPPEIKEIKLQRSGTGYMGPKDNLSGNWKTFDEESNIDFAEYCFGTTRGGCNVQDMHLALDKQMNVTCLDCKLKHDYTYFMTFRVWNKAGLFNLATSEGITVDLTAPVGGKVSLNKTYMSCIGRCGLTAEFSGFKDEESGVGICEFSIKTVNEETVLHVQPTTNENQIEANDLIFQHGESYKITVACYNTVGERSLDVFSPPIRIDNVPPEKGFVIISPNRNHDVQRQHVGCHFLNTTLRVYWSEFQDKESSIAGYRVAIGRRPLGYDIIPYTYVGIVSDAKFDLGEKYGLSLGETIFATVEATNKAGLSSEVSSLPTRLISNTDSNLVTEQDFLCVNV</sequence>
<comment type="caution">
    <text evidence="1">The sequence shown here is derived from an EMBL/GenBank/DDBJ whole genome shotgun (WGS) entry which is preliminary data.</text>
</comment>
<proteinExistence type="predicted"/>
<evidence type="ECO:0000313" key="1">
    <source>
        <dbReference type="EMBL" id="CAB4007326.1"/>
    </source>
</evidence>
<dbReference type="Proteomes" id="UP001152795">
    <property type="component" value="Unassembled WGS sequence"/>
</dbReference>
<dbReference type="InterPro" id="IPR036116">
    <property type="entry name" value="FN3_sf"/>
</dbReference>
<accession>A0A6S7HQM1</accession>
<dbReference type="InterPro" id="IPR003961">
    <property type="entry name" value="FN3_dom"/>
</dbReference>
<keyword evidence="2" id="KW-1185">Reference proteome</keyword>